<dbReference type="EMBL" id="JACVVK020000203">
    <property type="protein sequence ID" value="KAK7484842.1"/>
    <property type="molecule type" value="Genomic_DNA"/>
</dbReference>
<evidence type="ECO:0000313" key="2">
    <source>
        <dbReference type="EMBL" id="KAK7484842.1"/>
    </source>
</evidence>
<dbReference type="AlphaFoldDB" id="A0ABD0KCP8"/>
<feature type="non-terminal residue" evidence="2">
    <location>
        <position position="112"/>
    </location>
</feature>
<evidence type="ECO:0000256" key="1">
    <source>
        <dbReference type="SAM" id="Phobius"/>
    </source>
</evidence>
<reference evidence="2 3" key="1">
    <citation type="journal article" date="2023" name="Sci. Data">
        <title>Genome assembly of the Korean intertidal mud-creeper Batillaria attramentaria.</title>
        <authorList>
            <person name="Patra A.K."/>
            <person name="Ho P.T."/>
            <person name="Jun S."/>
            <person name="Lee S.J."/>
            <person name="Kim Y."/>
            <person name="Won Y.J."/>
        </authorList>
    </citation>
    <scope>NUCLEOTIDE SEQUENCE [LARGE SCALE GENOMIC DNA]</scope>
    <source>
        <strain evidence="2">Wonlab-2016</strain>
    </source>
</reference>
<organism evidence="2 3">
    <name type="scientific">Batillaria attramentaria</name>
    <dbReference type="NCBI Taxonomy" id="370345"/>
    <lineage>
        <taxon>Eukaryota</taxon>
        <taxon>Metazoa</taxon>
        <taxon>Spiralia</taxon>
        <taxon>Lophotrochozoa</taxon>
        <taxon>Mollusca</taxon>
        <taxon>Gastropoda</taxon>
        <taxon>Caenogastropoda</taxon>
        <taxon>Sorbeoconcha</taxon>
        <taxon>Cerithioidea</taxon>
        <taxon>Batillariidae</taxon>
        <taxon>Batillaria</taxon>
    </lineage>
</organism>
<keyword evidence="3" id="KW-1185">Reference proteome</keyword>
<accession>A0ABD0KCP8</accession>
<evidence type="ECO:0000313" key="3">
    <source>
        <dbReference type="Proteomes" id="UP001519460"/>
    </source>
</evidence>
<name>A0ABD0KCP8_9CAEN</name>
<keyword evidence="1" id="KW-1133">Transmembrane helix</keyword>
<keyword evidence="1" id="KW-0812">Transmembrane</keyword>
<comment type="caution">
    <text evidence="2">The sequence shown here is derived from an EMBL/GenBank/DDBJ whole genome shotgun (WGS) entry which is preliminary data.</text>
</comment>
<keyword evidence="1" id="KW-0472">Membrane</keyword>
<proteinExistence type="predicted"/>
<feature type="transmembrane region" description="Helical" evidence="1">
    <location>
        <begin position="77"/>
        <end position="100"/>
    </location>
</feature>
<sequence length="112" mass="12423">MYYSTTSSGLSQNSDAAVTSTMTTNITLPNFTYSAAMNATTNQSTSRECVVLLDIGFNPLDNPDNILSRQTSRTVDYIVHGIILPILFFTSTITNSLIMLDSYKHGLRERFN</sequence>
<dbReference type="Proteomes" id="UP001519460">
    <property type="component" value="Unassembled WGS sequence"/>
</dbReference>
<protein>
    <submittedName>
        <fullName evidence="2">Uncharacterized protein</fullName>
    </submittedName>
</protein>
<gene>
    <name evidence="2" type="ORF">BaRGS_00023885</name>
</gene>